<accession>A0AAE3EUT0</accession>
<keyword evidence="2" id="KW-0001">2Fe-2S</keyword>
<dbReference type="Pfam" id="PF00111">
    <property type="entry name" value="Fer2"/>
    <property type="match status" value="1"/>
</dbReference>
<dbReference type="GO" id="GO:0140647">
    <property type="term" value="P:P450-containing electron transport chain"/>
    <property type="evidence" value="ECO:0007669"/>
    <property type="project" value="InterPro"/>
</dbReference>
<organism evidence="8 9">
    <name type="scientific">Cerina litoralis</name>
    <dbReference type="NCBI Taxonomy" id="2874477"/>
    <lineage>
        <taxon>Bacteria</taxon>
        <taxon>Pseudomonadati</taxon>
        <taxon>Bacteroidota</taxon>
        <taxon>Flavobacteriia</taxon>
        <taxon>Flavobacteriales</taxon>
        <taxon>Flavobacteriaceae</taxon>
        <taxon>Cerina</taxon>
    </lineage>
</organism>
<dbReference type="SUPFAM" id="SSF54292">
    <property type="entry name" value="2Fe-2S ferredoxin-like"/>
    <property type="match status" value="1"/>
</dbReference>
<dbReference type="Gene3D" id="3.10.20.30">
    <property type="match status" value="1"/>
</dbReference>
<keyword evidence="3" id="KW-0479">Metal-binding</keyword>
<dbReference type="InterPro" id="IPR012675">
    <property type="entry name" value="Beta-grasp_dom_sf"/>
</dbReference>
<protein>
    <submittedName>
        <fullName evidence="8">(2Fe-2S)-binding protein</fullName>
    </submittedName>
</protein>
<evidence type="ECO:0000256" key="5">
    <source>
        <dbReference type="ARBA" id="ARBA00023014"/>
    </source>
</evidence>
<dbReference type="AlphaFoldDB" id="A0AAE3EUT0"/>
<evidence type="ECO:0000313" key="9">
    <source>
        <dbReference type="Proteomes" id="UP001200642"/>
    </source>
</evidence>
<evidence type="ECO:0000256" key="1">
    <source>
        <dbReference type="ARBA" id="ARBA00010914"/>
    </source>
</evidence>
<dbReference type="GO" id="GO:0009055">
    <property type="term" value="F:electron transfer activity"/>
    <property type="evidence" value="ECO:0007669"/>
    <property type="project" value="TreeGrafter"/>
</dbReference>
<evidence type="ECO:0000313" key="8">
    <source>
        <dbReference type="EMBL" id="MCG2460121.1"/>
    </source>
</evidence>
<evidence type="ECO:0000256" key="4">
    <source>
        <dbReference type="ARBA" id="ARBA00023004"/>
    </source>
</evidence>
<feature type="domain" description="2Fe-2S ferredoxin-type" evidence="7">
    <location>
        <begin position="96"/>
        <end position="146"/>
    </location>
</feature>
<keyword evidence="4" id="KW-0408">Iron</keyword>
<evidence type="ECO:0000256" key="3">
    <source>
        <dbReference type="ARBA" id="ARBA00022723"/>
    </source>
</evidence>
<sequence>MIELIPLPSQGNALIRCWNPPSCKETVQILLYDADFLFSRGTISIDGLILRSVKKTSMYQIFVTDSIGDDHVLEYRKHEFRNLMELLADRLYDDIGECRGRALCGTCHIRVWTNGAKLGKQELVEKQTLGDQYEIFDNSRLACQILLDGELDGTKIEIIGGD</sequence>
<evidence type="ECO:0000256" key="6">
    <source>
        <dbReference type="ARBA" id="ARBA00034078"/>
    </source>
</evidence>
<reference evidence="8" key="1">
    <citation type="submission" date="2023-02" db="EMBL/GenBank/DDBJ databases">
        <title>Genome of Flavobacteriaceae gen. nov. sp. strain F89.</title>
        <authorList>
            <person name="Wang Y."/>
        </authorList>
    </citation>
    <scope>NUCLEOTIDE SEQUENCE</scope>
    <source>
        <strain evidence="8">F89</strain>
    </source>
</reference>
<comment type="similarity">
    <text evidence="1">Belongs to the adrenodoxin/putidaredoxin family.</text>
</comment>
<keyword evidence="9" id="KW-1185">Reference proteome</keyword>
<dbReference type="InterPro" id="IPR036010">
    <property type="entry name" value="2Fe-2S_ferredoxin-like_sf"/>
</dbReference>
<comment type="cofactor">
    <cofactor evidence="6">
        <name>[2Fe-2S] cluster</name>
        <dbReference type="ChEBI" id="CHEBI:190135"/>
    </cofactor>
</comment>
<comment type="caution">
    <text evidence="8">The sequence shown here is derived from an EMBL/GenBank/DDBJ whole genome shotgun (WGS) entry which is preliminary data.</text>
</comment>
<dbReference type="EMBL" id="JAIRBC010000006">
    <property type="protein sequence ID" value="MCG2460121.1"/>
    <property type="molecule type" value="Genomic_DNA"/>
</dbReference>
<dbReference type="PANTHER" id="PTHR23426:SF65">
    <property type="entry name" value="FERREDOXIN-2, MITOCHONDRIAL"/>
    <property type="match status" value="1"/>
</dbReference>
<dbReference type="InterPro" id="IPR001055">
    <property type="entry name" value="Adrenodoxin-like"/>
</dbReference>
<dbReference type="GO" id="GO:0046872">
    <property type="term" value="F:metal ion binding"/>
    <property type="evidence" value="ECO:0007669"/>
    <property type="project" value="UniProtKB-KW"/>
</dbReference>
<dbReference type="Proteomes" id="UP001200642">
    <property type="component" value="Unassembled WGS sequence"/>
</dbReference>
<dbReference type="CDD" id="cd00207">
    <property type="entry name" value="fer2"/>
    <property type="match status" value="1"/>
</dbReference>
<name>A0AAE3EUT0_9FLAO</name>
<evidence type="ECO:0000259" key="7">
    <source>
        <dbReference type="Pfam" id="PF00111"/>
    </source>
</evidence>
<proteinExistence type="inferred from homology"/>
<dbReference type="RefSeq" id="WP_317901266.1">
    <property type="nucleotide sequence ID" value="NZ_JAIRBC010000006.1"/>
</dbReference>
<gene>
    <name evidence="8" type="ORF">K8352_05135</name>
</gene>
<dbReference type="GO" id="GO:0051537">
    <property type="term" value="F:2 iron, 2 sulfur cluster binding"/>
    <property type="evidence" value="ECO:0007669"/>
    <property type="project" value="UniProtKB-KW"/>
</dbReference>
<keyword evidence="5" id="KW-0411">Iron-sulfur</keyword>
<dbReference type="InterPro" id="IPR001041">
    <property type="entry name" value="2Fe-2S_ferredoxin-type"/>
</dbReference>
<dbReference type="PANTHER" id="PTHR23426">
    <property type="entry name" value="FERREDOXIN/ADRENODOXIN"/>
    <property type="match status" value="1"/>
</dbReference>
<evidence type="ECO:0000256" key="2">
    <source>
        <dbReference type="ARBA" id="ARBA00022714"/>
    </source>
</evidence>